<name>A0A1G7JLQ6_9FIRM</name>
<dbReference type="InterPro" id="IPR036259">
    <property type="entry name" value="MFS_trans_sf"/>
</dbReference>
<dbReference type="OrthoDB" id="9797988at2"/>
<evidence type="ECO:0000256" key="1">
    <source>
        <dbReference type="SAM" id="Phobius"/>
    </source>
</evidence>
<feature type="transmembrane region" description="Helical" evidence="1">
    <location>
        <begin position="127"/>
        <end position="152"/>
    </location>
</feature>
<feature type="transmembrane region" description="Helical" evidence="1">
    <location>
        <begin position="92"/>
        <end position="112"/>
    </location>
</feature>
<gene>
    <name evidence="2" type="ORF">SAMN05660235_00963</name>
</gene>
<feature type="transmembrane region" description="Helical" evidence="1">
    <location>
        <begin position="33"/>
        <end position="54"/>
    </location>
</feature>
<dbReference type="PANTHER" id="PTHR38450:SF1">
    <property type="entry name" value="STAGE V SPORULATION PROTEIN AC"/>
    <property type="match status" value="1"/>
</dbReference>
<dbReference type="InterPro" id="IPR005562">
    <property type="entry name" value="SpoVA"/>
</dbReference>
<dbReference type="RefSeq" id="WP_093688618.1">
    <property type="nucleotide sequence ID" value="NZ_FNBU01000005.1"/>
</dbReference>
<dbReference type="NCBIfam" id="TIGR02838">
    <property type="entry name" value="spore_V_AC"/>
    <property type="match status" value="1"/>
</dbReference>
<dbReference type="EMBL" id="FNBU01000005">
    <property type="protein sequence ID" value="SDF25399.1"/>
    <property type="molecule type" value="Genomic_DNA"/>
</dbReference>
<sequence>MPESGAQGDKQAQQQYQEKYNQVKPKPPILKNIVWAFIVGGLICTLGQFIQNYFVSVGFTKKEAAGPTAVVLVFLSAFFTALGVYDELGRRAGAGSIVPITGFANSVVAPAMEFKREGFVFGVGAKMFIIAGPVLVYGMLTSFIIGFIYWLAK</sequence>
<dbReference type="Proteomes" id="UP000243333">
    <property type="component" value="Unassembled WGS sequence"/>
</dbReference>
<dbReference type="Pfam" id="PF03862">
    <property type="entry name" value="SpoVAC_SpoVAEB"/>
    <property type="match status" value="1"/>
</dbReference>
<keyword evidence="3" id="KW-1185">Reference proteome</keyword>
<dbReference type="InterPro" id="IPR014203">
    <property type="entry name" value="Spore_V_AC"/>
</dbReference>
<dbReference type="Gene3D" id="1.20.1250.20">
    <property type="entry name" value="MFS general substrate transporter like domains"/>
    <property type="match status" value="1"/>
</dbReference>
<proteinExistence type="predicted"/>
<reference evidence="3" key="1">
    <citation type="submission" date="2016-10" db="EMBL/GenBank/DDBJ databases">
        <authorList>
            <person name="Varghese N."/>
            <person name="Submissions S."/>
        </authorList>
    </citation>
    <scope>NUCLEOTIDE SEQUENCE [LARGE SCALE GENOMIC DNA]</scope>
    <source>
        <strain evidence="3">DSM 23256</strain>
    </source>
</reference>
<evidence type="ECO:0000313" key="3">
    <source>
        <dbReference type="Proteomes" id="UP000243333"/>
    </source>
</evidence>
<keyword evidence="1" id="KW-0472">Membrane</keyword>
<dbReference type="STRING" id="1123285.SAMN05660235_00963"/>
<dbReference type="AlphaFoldDB" id="A0A1G7JLQ6"/>
<keyword evidence="1" id="KW-1133">Transmembrane helix</keyword>
<organism evidence="2 3">
    <name type="scientific">Sporolituus thermophilus DSM 23256</name>
    <dbReference type="NCBI Taxonomy" id="1123285"/>
    <lineage>
        <taxon>Bacteria</taxon>
        <taxon>Bacillati</taxon>
        <taxon>Bacillota</taxon>
        <taxon>Negativicutes</taxon>
        <taxon>Selenomonadales</taxon>
        <taxon>Sporomusaceae</taxon>
        <taxon>Sporolituus</taxon>
    </lineage>
</organism>
<protein>
    <submittedName>
        <fullName evidence="2">Stage V sporulation protein AC</fullName>
    </submittedName>
</protein>
<dbReference type="PANTHER" id="PTHR38450">
    <property type="entry name" value="STAGE V SPORULATION PROTEIN AC-RELATED"/>
    <property type="match status" value="1"/>
</dbReference>
<keyword evidence="1" id="KW-0812">Transmembrane</keyword>
<accession>A0A1G7JLQ6</accession>
<evidence type="ECO:0000313" key="2">
    <source>
        <dbReference type="EMBL" id="SDF25399.1"/>
    </source>
</evidence>
<feature type="transmembrane region" description="Helical" evidence="1">
    <location>
        <begin position="66"/>
        <end position="85"/>
    </location>
</feature>